<dbReference type="AlphaFoldDB" id="A0A9Q4FL91"/>
<keyword evidence="8" id="KW-1185">Reference proteome</keyword>
<comment type="subcellular location">
    <subcellularLocation>
        <location evidence="1">Cell membrane</location>
        <topology evidence="1">Multi-pass membrane protein</topology>
    </subcellularLocation>
</comment>
<gene>
    <name evidence="7" type="ORF">L0P62_08595</name>
</gene>
<feature type="transmembrane region" description="Helical" evidence="6">
    <location>
        <begin position="281"/>
        <end position="301"/>
    </location>
</feature>
<keyword evidence="5 6" id="KW-0472">Membrane</keyword>
<evidence type="ECO:0000256" key="4">
    <source>
        <dbReference type="ARBA" id="ARBA00022989"/>
    </source>
</evidence>
<keyword evidence="2" id="KW-1003">Cell membrane</keyword>
<evidence type="ECO:0000313" key="7">
    <source>
        <dbReference type="EMBL" id="MCG4565506.1"/>
    </source>
</evidence>
<evidence type="ECO:0000256" key="3">
    <source>
        <dbReference type="ARBA" id="ARBA00022692"/>
    </source>
</evidence>
<reference evidence="7" key="1">
    <citation type="submission" date="2022-01" db="EMBL/GenBank/DDBJ databases">
        <title>Collection of gut derived symbiotic bacterial strains cultured from healthy donors.</title>
        <authorList>
            <person name="Lin H."/>
            <person name="Kohout C."/>
            <person name="Waligurski E."/>
            <person name="Pamer E.G."/>
        </authorList>
    </citation>
    <scope>NUCLEOTIDE SEQUENCE</scope>
    <source>
        <strain evidence="7">MSK.14.39</strain>
    </source>
</reference>
<evidence type="ECO:0000256" key="6">
    <source>
        <dbReference type="SAM" id="Phobius"/>
    </source>
</evidence>
<dbReference type="GO" id="GO:0022857">
    <property type="term" value="F:transmembrane transporter activity"/>
    <property type="evidence" value="ECO:0007669"/>
    <property type="project" value="InterPro"/>
</dbReference>
<dbReference type="GO" id="GO:0005886">
    <property type="term" value="C:plasma membrane"/>
    <property type="evidence" value="ECO:0007669"/>
    <property type="project" value="UniProtKB-SubCell"/>
</dbReference>
<name>A0A9Q4FL91_9FIRM</name>
<evidence type="ECO:0000256" key="5">
    <source>
        <dbReference type="ARBA" id="ARBA00023136"/>
    </source>
</evidence>
<feature type="transmembrane region" description="Helical" evidence="6">
    <location>
        <begin position="7"/>
        <end position="29"/>
    </location>
</feature>
<comment type="caution">
    <text evidence="7">The sequence shown here is derived from an EMBL/GenBank/DDBJ whole genome shotgun (WGS) entry which is preliminary data.</text>
</comment>
<feature type="transmembrane region" description="Helical" evidence="6">
    <location>
        <begin position="321"/>
        <end position="339"/>
    </location>
</feature>
<evidence type="ECO:0000313" key="8">
    <source>
        <dbReference type="Proteomes" id="UP001108123"/>
    </source>
</evidence>
<sequence>MMKRNRLKITIISIFVGLLVGAFILLAVGFNPLEAYAIMIRGIFGKPKYISWTIIKSTPLILTGISVAFAFRTGLFNIGAEGQFIIGALVATLVGYFWNLPPVIHAIVAILMACLAAAIWAGLAGFLKARFGVNEVITTIMLNWIALYLSNAIVFWDKFKRPNSEASQKILETASIRFPKGINFLGDFFRAPVNWGFIIAIIAAILIRHILKNTTLGYQLRAVGFNSDAAEYGGIDVKKNIVISMAIAGALSGLAGAVHVLGVTEEVSVLAAMEGNGFDGIAVSLIAANSSIGCIFAGLLFGGLKYGGYKIQPAMGAPSEIINIVIGIIVFFISMPKLIEMLTTLRVRRKRGGEIESK</sequence>
<evidence type="ECO:0000256" key="1">
    <source>
        <dbReference type="ARBA" id="ARBA00004651"/>
    </source>
</evidence>
<dbReference type="CDD" id="cd06580">
    <property type="entry name" value="TM_PBP1_transp_TpRbsC_like"/>
    <property type="match status" value="1"/>
</dbReference>
<feature type="transmembrane region" description="Helical" evidence="6">
    <location>
        <begin position="241"/>
        <end position="261"/>
    </location>
</feature>
<proteinExistence type="predicted"/>
<feature type="transmembrane region" description="Helical" evidence="6">
    <location>
        <begin position="104"/>
        <end position="124"/>
    </location>
</feature>
<feature type="transmembrane region" description="Helical" evidence="6">
    <location>
        <begin position="136"/>
        <end position="156"/>
    </location>
</feature>
<protein>
    <submittedName>
        <fullName evidence="7">ABC transporter permease</fullName>
    </submittedName>
</protein>
<dbReference type="PANTHER" id="PTHR47089">
    <property type="entry name" value="ABC TRANSPORTER, PERMEASE PROTEIN"/>
    <property type="match status" value="1"/>
</dbReference>
<feature type="transmembrane region" description="Helical" evidence="6">
    <location>
        <begin position="78"/>
        <end position="98"/>
    </location>
</feature>
<keyword evidence="4 6" id="KW-1133">Transmembrane helix</keyword>
<organism evidence="7 8">
    <name type="scientific">Anaerosalibacter bizertensis</name>
    <dbReference type="NCBI Taxonomy" id="932217"/>
    <lineage>
        <taxon>Bacteria</taxon>
        <taxon>Bacillati</taxon>
        <taxon>Bacillota</taxon>
        <taxon>Tissierellia</taxon>
        <taxon>Tissierellales</taxon>
        <taxon>Sporanaerobacteraceae</taxon>
        <taxon>Anaerosalibacter</taxon>
    </lineage>
</organism>
<dbReference type="PANTHER" id="PTHR47089:SF1">
    <property type="entry name" value="GUANOSINE ABC TRANSPORTER PERMEASE PROTEIN NUPP"/>
    <property type="match status" value="1"/>
</dbReference>
<dbReference type="EMBL" id="JAKNID010000035">
    <property type="protein sequence ID" value="MCG4565506.1"/>
    <property type="molecule type" value="Genomic_DNA"/>
</dbReference>
<dbReference type="InterPro" id="IPR001851">
    <property type="entry name" value="ABC_transp_permease"/>
</dbReference>
<accession>A0A9Q4FL91</accession>
<dbReference type="RefSeq" id="WP_229775430.1">
    <property type="nucleotide sequence ID" value="NZ_JAKNID010000035.1"/>
</dbReference>
<dbReference type="Proteomes" id="UP001108123">
    <property type="component" value="Unassembled WGS sequence"/>
</dbReference>
<keyword evidence="3 6" id="KW-0812">Transmembrane</keyword>
<dbReference type="Pfam" id="PF02653">
    <property type="entry name" value="BPD_transp_2"/>
    <property type="match status" value="1"/>
</dbReference>
<feature type="transmembrane region" description="Helical" evidence="6">
    <location>
        <begin position="193"/>
        <end position="211"/>
    </location>
</feature>
<feature type="transmembrane region" description="Helical" evidence="6">
    <location>
        <begin position="49"/>
        <end position="71"/>
    </location>
</feature>
<evidence type="ECO:0000256" key="2">
    <source>
        <dbReference type="ARBA" id="ARBA00022475"/>
    </source>
</evidence>